<dbReference type="EMBL" id="JAEPRE010000016">
    <property type="protein sequence ID" value="KAG2236533.1"/>
    <property type="molecule type" value="Genomic_DNA"/>
</dbReference>
<dbReference type="GO" id="GO:0006508">
    <property type="term" value="P:proteolysis"/>
    <property type="evidence" value="ECO:0007669"/>
    <property type="project" value="UniProtKB-KW"/>
</dbReference>
<evidence type="ECO:0000256" key="3">
    <source>
        <dbReference type="ARBA" id="ARBA00022801"/>
    </source>
</evidence>
<dbReference type="Proteomes" id="UP000613177">
    <property type="component" value="Unassembled WGS sequence"/>
</dbReference>
<evidence type="ECO:0000259" key="9">
    <source>
        <dbReference type="Pfam" id="PF00082"/>
    </source>
</evidence>
<accession>A0A8H7SYL9</accession>
<feature type="signal peptide" evidence="8">
    <location>
        <begin position="1"/>
        <end position="20"/>
    </location>
</feature>
<dbReference type="InterPro" id="IPR034193">
    <property type="entry name" value="PCSK9_ProteinaseK-like"/>
</dbReference>
<keyword evidence="4 5" id="KW-0720">Serine protease</keyword>
<dbReference type="InterPro" id="IPR022398">
    <property type="entry name" value="Peptidase_S8_His-AS"/>
</dbReference>
<dbReference type="GO" id="GO:0004252">
    <property type="term" value="F:serine-type endopeptidase activity"/>
    <property type="evidence" value="ECO:0007669"/>
    <property type="project" value="UniProtKB-UniRule"/>
</dbReference>
<evidence type="ECO:0000256" key="4">
    <source>
        <dbReference type="ARBA" id="ARBA00022825"/>
    </source>
</evidence>
<feature type="compositionally biased region" description="Low complexity" evidence="7">
    <location>
        <begin position="232"/>
        <end position="271"/>
    </location>
</feature>
<dbReference type="InterPro" id="IPR023827">
    <property type="entry name" value="Peptidase_S8_Asp-AS"/>
</dbReference>
<feature type="region of interest" description="Disordered" evidence="7">
    <location>
        <begin position="230"/>
        <end position="272"/>
    </location>
</feature>
<dbReference type="PANTHER" id="PTHR43806:SF66">
    <property type="entry name" value="SERIN ENDOPEPTIDASE"/>
    <property type="match status" value="1"/>
</dbReference>
<keyword evidence="11" id="KW-1185">Reference proteome</keyword>
<dbReference type="PANTHER" id="PTHR43806">
    <property type="entry name" value="PEPTIDASE S8"/>
    <property type="match status" value="1"/>
</dbReference>
<comment type="similarity">
    <text evidence="1 5 6">Belongs to the peptidase S8 family.</text>
</comment>
<sequence length="643" mass="69020">MVPKTFIFFAVSCVSAVASANNLFSGLDTVLTQGNGNYIIQLNQTICIKHFVPRFIDNAFDIFSHTLGADKIEKRSNRIVRRDTDLDQVHVFDAYDIGGSFKGITVQFEDLHIVRSLLTSFNSEILKIIPDMDVEFDLPTNKKSELLKRYYLRQVKNHKSERAGNFDFDHYEHDENCPYAHDKRAKTTTTKKASCTAGSLGKKKSDGYWGYCCSSQSDCRNKCVSGKCNGPAKPKTTTTKKAATTKKTTTKKTTNTKATKTTTANSPAPTNDSTCLPGSFGNSLGNGFNGYCCDTQADCLDNCVSGKCNGPENEDTPSTTSTANSFATTTKQVAESTTTALPTPVNTASYAKQTGAEWNLVRVSQRSLDLKKPYIYDSDAASDIYVYVLDDGMNIGHKDFGGRAKWGFSAYKDISKLGEGHGTHVAGIIGGNTYGVAKKVNIVAVQVLNEEGNGAISSLLAGLQWAANDAKKHKGKAIINMSLGLRTGGGSSSTYKAFNEVISSVVNSGIPLFAAAGNWASDTCDVLPAGNKDVFAVAATDNTDTMAWYSGYGKCVDIFAPGSDILSTYITSSSSTTTLSGTSMASPHVAGVAALLMGSMENPTSVEVYDKVKSIATSNVVKDAIKNTPNTFLFNGQQLTEKI</sequence>
<proteinExistence type="inferred from homology"/>
<dbReference type="FunFam" id="3.40.50.200:FF:000007">
    <property type="entry name" value="Subtilisin-like serine protease"/>
    <property type="match status" value="1"/>
</dbReference>
<dbReference type="InterPro" id="IPR050131">
    <property type="entry name" value="Peptidase_S8_subtilisin-like"/>
</dbReference>
<dbReference type="PROSITE" id="PS00136">
    <property type="entry name" value="SUBTILASE_ASP"/>
    <property type="match status" value="1"/>
</dbReference>
<comment type="caution">
    <text evidence="10">The sequence shown here is derived from an EMBL/GenBank/DDBJ whole genome shotgun (WGS) entry which is preliminary data.</text>
</comment>
<dbReference type="CDD" id="cd04077">
    <property type="entry name" value="Peptidases_S8_PCSK9_ProteinaseK_like"/>
    <property type="match status" value="1"/>
</dbReference>
<keyword evidence="3 5" id="KW-0378">Hydrolase</keyword>
<evidence type="ECO:0000256" key="6">
    <source>
        <dbReference type="RuleBase" id="RU003355"/>
    </source>
</evidence>
<dbReference type="SUPFAM" id="SSF52743">
    <property type="entry name" value="Subtilisin-like"/>
    <property type="match status" value="1"/>
</dbReference>
<dbReference type="Gene3D" id="3.40.50.200">
    <property type="entry name" value="Peptidase S8/S53 domain"/>
    <property type="match status" value="1"/>
</dbReference>
<dbReference type="PROSITE" id="PS00138">
    <property type="entry name" value="SUBTILASE_SER"/>
    <property type="match status" value="1"/>
</dbReference>
<feature type="active site" description="Charge relay system" evidence="5">
    <location>
        <position position="583"/>
    </location>
</feature>
<dbReference type="InterPro" id="IPR023828">
    <property type="entry name" value="Peptidase_S8_Ser-AS"/>
</dbReference>
<reference evidence="10" key="1">
    <citation type="submission" date="2021-01" db="EMBL/GenBank/DDBJ databases">
        <title>Metabolic potential, ecology and presence of endohyphal bacteria is reflected in genomic diversity of Mucoromycotina.</title>
        <authorList>
            <person name="Muszewska A."/>
            <person name="Okrasinska A."/>
            <person name="Steczkiewicz K."/>
            <person name="Drgas O."/>
            <person name="Orlowska M."/>
            <person name="Perlinska-Lenart U."/>
            <person name="Aleksandrzak-Piekarczyk T."/>
            <person name="Szatraj K."/>
            <person name="Zielenkiewicz U."/>
            <person name="Pilsyk S."/>
            <person name="Malc E."/>
            <person name="Mieczkowski P."/>
            <person name="Kruszewska J.S."/>
            <person name="Biernat P."/>
            <person name="Pawlowska J."/>
        </authorList>
    </citation>
    <scope>NUCLEOTIDE SEQUENCE</scope>
    <source>
        <strain evidence="10">WA0000018081</strain>
    </source>
</reference>
<evidence type="ECO:0000313" key="10">
    <source>
        <dbReference type="EMBL" id="KAG2236533.1"/>
    </source>
</evidence>
<gene>
    <name evidence="10" type="ORF">INT48_000833</name>
</gene>
<keyword evidence="2 5" id="KW-0645">Protease</keyword>
<feature type="active site" description="Charge relay system" evidence="5">
    <location>
        <position position="421"/>
    </location>
</feature>
<dbReference type="Pfam" id="PF00082">
    <property type="entry name" value="Peptidase_S8"/>
    <property type="match status" value="1"/>
</dbReference>
<evidence type="ECO:0000256" key="2">
    <source>
        <dbReference type="ARBA" id="ARBA00022670"/>
    </source>
</evidence>
<dbReference type="InterPro" id="IPR015500">
    <property type="entry name" value="Peptidase_S8_subtilisin-rel"/>
</dbReference>
<evidence type="ECO:0000256" key="1">
    <source>
        <dbReference type="ARBA" id="ARBA00011073"/>
    </source>
</evidence>
<evidence type="ECO:0000313" key="11">
    <source>
        <dbReference type="Proteomes" id="UP000613177"/>
    </source>
</evidence>
<evidence type="ECO:0000256" key="5">
    <source>
        <dbReference type="PROSITE-ProRule" id="PRU01240"/>
    </source>
</evidence>
<feature type="active site" description="Charge relay system" evidence="5">
    <location>
        <position position="390"/>
    </location>
</feature>
<protein>
    <recommendedName>
        <fullName evidence="9">Peptidase S8/S53 domain-containing protein</fullName>
    </recommendedName>
</protein>
<dbReference type="PROSITE" id="PS51892">
    <property type="entry name" value="SUBTILASE"/>
    <property type="match status" value="1"/>
</dbReference>
<evidence type="ECO:0000256" key="8">
    <source>
        <dbReference type="SAM" id="SignalP"/>
    </source>
</evidence>
<dbReference type="PROSITE" id="PS00137">
    <property type="entry name" value="SUBTILASE_HIS"/>
    <property type="match status" value="1"/>
</dbReference>
<keyword evidence="8" id="KW-0732">Signal</keyword>
<feature type="domain" description="Peptidase S8/S53" evidence="9">
    <location>
        <begin position="383"/>
        <end position="628"/>
    </location>
</feature>
<evidence type="ECO:0000256" key="7">
    <source>
        <dbReference type="SAM" id="MobiDB-lite"/>
    </source>
</evidence>
<dbReference type="AlphaFoldDB" id="A0A8H7SYL9"/>
<organism evidence="10 11">
    <name type="scientific">Thamnidium elegans</name>
    <dbReference type="NCBI Taxonomy" id="101142"/>
    <lineage>
        <taxon>Eukaryota</taxon>
        <taxon>Fungi</taxon>
        <taxon>Fungi incertae sedis</taxon>
        <taxon>Mucoromycota</taxon>
        <taxon>Mucoromycotina</taxon>
        <taxon>Mucoromycetes</taxon>
        <taxon>Mucorales</taxon>
        <taxon>Mucorineae</taxon>
        <taxon>Mucoraceae</taxon>
        <taxon>Thamnidium</taxon>
    </lineage>
</organism>
<feature type="chain" id="PRO_5034292935" description="Peptidase S8/S53 domain-containing protein" evidence="8">
    <location>
        <begin position="21"/>
        <end position="643"/>
    </location>
</feature>
<dbReference type="GO" id="GO:0005615">
    <property type="term" value="C:extracellular space"/>
    <property type="evidence" value="ECO:0007669"/>
    <property type="project" value="TreeGrafter"/>
</dbReference>
<dbReference type="InterPro" id="IPR036852">
    <property type="entry name" value="Peptidase_S8/S53_dom_sf"/>
</dbReference>
<dbReference type="PRINTS" id="PR00723">
    <property type="entry name" value="SUBTILISIN"/>
</dbReference>
<name>A0A8H7SYL9_9FUNG</name>
<dbReference type="InterPro" id="IPR000209">
    <property type="entry name" value="Peptidase_S8/S53_dom"/>
</dbReference>